<dbReference type="EMBL" id="JBHRYC010000039">
    <property type="protein sequence ID" value="MFC3637558.1"/>
    <property type="molecule type" value="Genomic_DNA"/>
</dbReference>
<gene>
    <name evidence="2" type="ORF">ACFONL_09245</name>
</gene>
<protein>
    <submittedName>
        <fullName evidence="2">Phage protease</fullName>
    </submittedName>
</protein>
<dbReference type="RefSeq" id="WP_191320675.1">
    <property type="nucleotide sequence ID" value="NZ_BNCG01000022.1"/>
</dbReference>
<name>A0ABV7UGW0_9HYPH</name>
<evidence type="ECO:0000256" key="1">
    <source>
        <dbReference type="SAM" id="SignalP"/>
    </source>
</evidence>
<keyword evidence="3" id="KW-1185">Reference proteome</keyword>
<evidence type="ECO:0000313" key="2">
    <source>
        <dbReference type="EMBL" id="MFC3637558.1"/>
    </source>
</evidence>
<dbReference type="Proteomes" id="UP001595704">
    <property type="component" value="Unassembled WGS sequence"/>
</dbReference>
<dbReference type="PIRSF" id="PIRSF016624">
    <property type="entry name" value="Mu_prophg_I"/>
    <property type="match status" value="1"/>
</dbReference>
<keyword evidence="2" id="KW-0378">Hydrolase</keyword>
<organism evidence="2 3">
    <name type="scientific">Camelimonas fluminis</name>
    <dbReference type="NCBI Taxonomy" id="1576911"/>
    <lineage>
        <taxon>Bacteria</taxon>
        <taxon>Pseudomonadati</taxon>
        <taxon>Pseudomonadota</taxon>
        <taxon>Alphaproteobacteria</taxon>
        <taxon>Hyphomicrobiales</taxon>
        <taxon>Chelatococcaceae</taxon>
        <taxon>Camelimonas</taxon>
    </lineage>
</organism>
<reference evidence="3" key="1">
    <citation type="journal article" date="2019" name="Int. J. Syst. Evol. Microbiol.">
        <title>The Global Catalogue of Microorganisms (GCM) 10K type strain sequencing project: providing services to taxonomists for standard genome sequencing and annotation.</title>
        <authorList>
            <consortium name="The Broad Institute Genomics Platform"/>
            <consortium name="The Broad Institute Genome Sequencing Center for Infectious Disease"/>
            <person name="Wu L."/>
            <person name="Ma J."/>
        </authorList>
    </citation>
    <scope>NUCLEOTIDE SEQUENCE [LARGE SCALE GENOMIC DNA]</scope>
    <source>
        <strain evidence="3">KCTC 42282</strain>
    </source>
</reference>
<evidence type="ECO:0000313" key="3">
    <source>
        <dbReference type="Proteomes" id="UP001595704"/>
    </source>
</evidence>
<dbReference type="InterPro" id="IPR012106">
    <property type="entry name" value="Phage_Mu_Gp1"/>
</dbReference>
<dbReference type="GO" id="GO:0006508">
    <property type="term" value="P:proteolysis"/>
    <property type="evidence" value="ECO:0007669"/>
    <property type="project" value="UniProtKB-KW"/>
</dbReference>
<proteinExistence type="predicted"/>
<sequence length="330" mass="34427">MSKSRPIIACLSSSGVSMDAVAFEVALAAAGDGEDALPEWIQLTPRGRVNTRDGRAFSFNPEGLAAAWQADVIKRLPIDFEHEGEYVLTLGSKPARAWIIELAARPEGLFGKIEWGDDGASALRARHYRYISPTIWLDPDGVGARQIKGASLVKSPALGMPALASTQPPEKTMNVIALLAALGLSATATETEALAAISAQRVDLTQYVPKAQHDQTVAALGAAQADIAQRDADALTARCTALVDGAIKDGRLVPAAREQYLALASASYDATKAAIEAMPVIAPKTSGEGQAGDPDPAQLGGQLTDAERAVTRNMGLSDEAYLAARGASAA</sequence>
<keyword evidence="2" id="KW-0645">Protease</keyword>
<dbReference type="Pfam" id="PF10123">
    <property type="entry name" value="Mu-like_Pro"/>
    <property type="match status" value="1"/>
</dbReference>
<feature type="chain" id="PRO_5047381306" evidence="1">
    <location>
        <begin position="23"/>
        <end position="330"/>
    </location>
</feature>
<dbReference type="GO" id="GO:0008233">
    <property type="term" value="F:peptidase activity"/>
    <property type="evidence" value="ECO:0007669"/>
    <property type="project" value="UniProtKB-KW"/>
</dbReference>
<accession>A0ABV7UGW0</accession>
<feature type="signal peptide" evidence="1">
    <location>
        <begin position="1"/>
        <end position="22"/>
    </location>
</feature>
<comment type="caution">
    <text evidence="2">The sequence shown here is derived from an EMBL/GenBank/DDBJ whole genome shotgun (WGS) entry which is preliminary data.</text>
</comment>
<keyword evidence="1" id="KW-0732">Signal</keyword>